<dbReference type="OrthoDB" id="1092745at2"/>
<evidence type="ECO:0000313" key="2">
    <source>
        <dbReference type="Proteomes" id="UP000006546"/>
    </source>
</evidence>
<keyword evidence="2" id="KW-1185">Reference proteome</keyword>
<organism evidence="1 2">
    <name type="scientific">Treponema brennaborense (strain DSM 12168 / CIP 105900 / DD5/3)</name>
    <dbReference type="NCBI Taxonomy" id="906968"/>
    <lineage>
        <taxon>Bacteria</taxon>
        <taxon>Pseudomonadati</taxon>
        <taxon>Spirochaetota</taxon>
        <taxon>Spirochaetia</taxon>
        <taxon>Spirochaetales</taxon>
        <taxon>Treponemataceae</taxon>
        <taxon>Treponema</taxon>
    </lineage>
</organism>
<dbReference type="AlphaFoldDB" id="F4LNJ7"/>
<evidence type="ECO:0000313" key="1">
    <source>
        <dbReference type="EMBL" id="AEE15851.1"/>
    </source>
</evidence>
<dbReference type="Proteomes" id="UP000006546">
    <property type="component" value="Chromosome"/>
</dbReference>
<dbReference type="STRING" id="906968.Trebr_0406"/>
<proteinExistence type="predicted"/>
<dbReference type="SUPFAM" id="SSF52540">
    <property type="entry name" value="P-loop containing nucleoside triphosphate hydrolases"/>
    <property type="match status" value="1"/>
</dbReference>
<dbReference type="KEGG" id="tbe:Trebr_0406"/>
<reference evidence="2" key="1">
    <citation type="submission" date="2011-04" db="EMBL/GenBank/DDBJ databases">
        <title>The complete genome of Treponema brennaborense DSM 12168.</title>
        <authorList>
            <person name="Lucas S."/>
            <person name="Han J."/>
            <person name="Lapidus A."/>
            <person name="Bruce D."/>
            <person name="Goodwin L."/>
            <person name="Pitluck S."/>
            <person name="Peters L."/>
            <person name="Kyrpides N."/>
            <person name="Mavromatis K."/>
            <person name="Ivanova N."/>
            <person name="Mikhailova N."/>
            <person name="Pagani I."/>
            <person name="Teshima H."/>
            <person name="Detter J.C."/>
            <person name="Tapia R."/>
            <person name="Han C."/>
            <person name="Land M."/>
            <person name="Hauser L."/>
            <person name="Markowitz V."/>
            <person name="Cheng J.-F."/>
            <person name="Hugenholtz P."/>
            <person name="Woyke T."/>
            <person name="Wu D."/>
            <person name="Gronow S."/>
            <person name="Wellnitz S."/>
            <person name="Brambilla E."/>
            <person name="Klenk H.-P."/>
            <person name="Eisen J.A."/>
        </authorList>
    </citation>
    <scope>NUCLEOTIDE SEQUENCE [LARGE SCALE GENOMIC DNA]</scope>
    <source>
        <strain evidence="2">DSM 12168 / CIP 105900 / DD5/3</strain>
    </source>
</reference>
<dbReference type="RefSeq" id="WP_013757570.1">
    <property type="nucleotide sequence ID" value="NC_015500.1"/>
</dbReference>
<dbReference type="InterPro" id="IPR027417">
    <property type="entry name" value="P-loop_NTPase"/>
</dbReference>
<protein>
    <recommendedName>
        <fullName evidence="3">G domain-containing protein</fullName>
    </recommendedName>
</protein>
<sequence length="135" mass="15013">MKVIGLYGRSNCGKTSTLNLLIDLLEEKTTGCKKPSPQNNVCDRRETISFNGKIVSICTAGDNENQLNENIKYFNKTNPDVAVSATRTSGKTCTELKQYATKQSCDVDWIKKIYSSIGAENKDNLKQTNDILNKI</sequence>
<dbReference type="HOGENOM" id="CLU_144791_0_0_12"/>
<dbReference type="EMBL" id="CP002696">
    <property type="protein sequence ID" value="AEE15851.1"/>
    <property type="molecule type" value="Genomic_DNA"/>
</dbReference>
<accession>F4LNJ7</accession>
<gene>
    <name evidence="1" type="ordered locus">Trebr_0406</name>
</gene>
<evidence type="ECO:0008006" key="3">
    <source>
        <dbReference type="Google" id="ProtNLM"/>
    </source>
</evidence>
<name>F4LNJ7_TREBD</name>